<keyword evidence="4" id="KW-0694">RNA-binding</keyword>
<reference evidence="6" key="1">
    <citation type="journal article" date="2020" name="mSystems">
        <title>Genome- and Community-Level Interaction Insights into Carbon Utilization and Element Cycling Functions of Hydrothermarchaeota in Hydrothermal Sediment.</title>
        <authorList>
            <person name="Zhou Z."/>
            <person name="Liu Y."/>
            <person name="Xu W."/>
            <person name="Pan J."/>
            <person name="Luo Z.H."/>
            <person name="Li M."/>
        </authorList>
    </citation>
    <scope>NUCLEOTIDE SEQUENCE [LARGE SCALE GENOMIC DNA]</scope>
    <source>
        <strain evidence="6">SpSt-1116</strain>
    </source>
</reference>
<gene>
    <name evidence="6" type="ORF">ENM78_02510</name>
</gene>
<sequence>MEENAVLFTIKTVPGLEDLLLLECELVAGECQLLDRRPGRILVSTEASRIARLLETTRLATSAYAVLARFHLDTTGPSGIDRIYEIALGVEWERHIANGETFAVRSERVGRHDFTSIDVSRAVGQAVLDRLGEAGRTARVHLTLPRRIVVAEVLERELLLGLSLTGDESLHRRWYRVREHTASLKPPIAFAMIVLSGMRDGELLLDPMCGGGTIPVEALLYLESSRALCNDKSSKSVEMAMENSMTAGVACRMEFLNLDVQELPGVLGEESVDRIITNPPYGIRMGTPRAALGAVRRLLRASRLLLKKRGTLVLITPDRERVFSEALSQGFAPYCEKWVMHGDLEAWILCFSKTMPGAL</sequence>
<dbReference type="AlphaFoldDB" id="A0A7J3ZK96"/>
<dbReference type="CDD" id="cd02440">
    <property type="entry name" value="AdoMet_MTases"/>
    <property type="match status" value="1"/>
</dbReference>
<dbReference type="PANTHER" id="PTHR14911">
    <property type="entry name" value="THUMP DOMAIN-CONTAINING"/>
    <property type="match status" value="1"/>
</dbReference>
<comment type="subcellular location">
    <subcellularLocation>
        <location evidence="1">Cytoplasm</location>
    </subcellularLocation>
</comment>
<dbReference type="InterPro" id="IPR002052">
    <property type="entry name" value="DNA_methylase_N6_adenine_CS"/>
</dbReference>
<evidence type="ECO:0000256" key="2">
    <source>
        <dbReference type="ARBA" id="ARBA00022603"/>
    </source>
</evidence>
<keyword evidence="3" id="KW-0819">tRNA processing</keyword>
<feature type="domain" description="THUMP" evidence="5">
    <location>
        <begin position="49"/>
        <end position="164"/>
    </location>
</feature>
<evidence type="ECO:0000313" key="6">
    <source>
        <dbReference type="EMBL" id="HHQ80322.1"/>
    </source>
</evidence>
<dbReference type="InterPro" id="IPR000241">
    <property type="entry name" value="RlmKL-like_Mtase"/>
</dbReference>
<proteinExistence type="predicted"/>
<dbReference type="GO" id="GO:0003723">
    <property type="term" value="F:RNA binding"/>
    <property type="evidence" value="ECO:0007669"/>
    <property type="project" value="UniProtKB-UniRule"/>
</dbReference>
<protein>
    <recommendedName>
        <fullName evidence="5">THUMP domain-containing protein</fullName>
    </recommendedName>
</protein>
<dbReference type="Gene3D" id="3.40.50.150">
    <property type="entry name" value="Vaccinia Virus protein VP39"/>
    <property type="match status" value="1"/>
</dbReference>
<dbReference type="Pfam" id="PF02926">
    <property type="entry name" value="THUMP"/>
    <property type="match status" value="1"/>
</dbReference>
<evidence type="ECO:0000259" key="5">
    <source>
        <dbReference type="PROSITE" id="PS51165"/>
    </source>
</evidence>
<evidence type="ECO:0000256" key="4">
    <source>
        <dbReference type="PROSITE-ProRule" id="PRU00529"/>
    </source>
</evidence>
<keyword evidence="2" id="KW-0489">Methyltransferase</keyword>
<dbReference type="PROSITE" id="PS51165">
    <property type="entry name" value="THUMP"/>
    <property type="match status" value="1"/>
</dbReference>
<dbReference type="GO" id="GO:0016423">
    <property type="term" value="F:tRNA (guanine) methyltransferase activity"/>
    <property type="evidence" value="ECO:0007669"/>
    <property type="project" value="TreeGrafter"/>
</dbReference>
<keyword evidence="2" id="KW-0808">Transferase</keyword>
<dbReference type="PROSITE" id="PS00092">
    <property type="entry name" value="N6_MTASE"/>
    <property type="match status" value="1"/>
</dbReference>
<name>A0A7J3ZK96_9CREN</name>
<dbReference type="SUPFAM" id="SSF143437">
    <property type="entry name" value="THUMP domain-like"/>
    <property type="match status" value="1"/>
</dbReference>
<dbReference type="CDD" id="cd11715">
    <property type="entry name" value="THUMP_AdoMetMT"/>
    <property type="match status" value="1"/>
</dbReference>
<dbReference type="InterPro" id="IPR029063">
    <property type="entry name" value="SAM-dependent_MTases_sf"/>
</dbReference>
<dbReference type="PANTHER" id="PTHR14911:SF13">
    <property type="entry name" value="TRNA (GUANINE(6)-N2)-METHYLTRANSFERASE THUMP3"/>
    <property type="match status" value="1"/>
</dbReference>
<dbReference type="SUPFAM" id="SSF53335">
    <property type="entry name" value="S-adenosyl-L-methionine-dependent methyltransferases"/>
    <property type="match status" value="1"/>
</dbReference>
<organism evidence="6">
    <name type="scientific">Fervidicoccus fontis</name>
    <dbReference type="NCBI Taxonomy" id="683846"/>
    <lineage>
        <taxon>Archaea</taxon>
        <taxon>Thermoproteota</taxon>
        <taxon>Thermoprotei</taxon>
        <taxon>Fervidicoccales</taxon>
        <taxon>Fervidicoccaceae</taxon>
        <taxon>Fervidicoccus</taxon>
    </lineage>
</organism>
<evidence type="ECO:0000256" key="3">
    <source>
        <dbReference type="ARBA" id="ARBA00022694"/>
    </source>
</evidence>
<dbReference type="Gene3D" id="3.30.2130.30">
    <property type="match status" value="1"/>
</dbReference>
<dbReference type="Pfam" id="PF01170">
    <property type="entry name" value="UPF0020"/>
    <property type="match status" value="1"/>
</dbReference>
<accession>A0A7J3ZK96</accession>
<dbReference type="GO" id="GO:0030488">
    <property type="term" value="P:tRNA methylation"/>
    <property type="evidence" value="ECO:0007669"/>
    <property type="project" value="TreeGrafter"/>
</dbReference>
<dbReference type="EMBL" id="DRZC01000032">
    <property type="protein sequence ID" value="HHQ80322.1"/>
    <property type="molecule type" value="Genomic_DNA"/>
</dbReference>
<dbReference type="PRINTS" id="PR00507">
    <property type="entry name" value="N12N6MTFRASE"/>
</dbReference>
<comment type="caution">
    <text evidence="6">The sequence shown here is derived from an EMBL/GenBank/DDBJ whole genome shotgun (WGS) entry which is preliminary data.</text>
</comment>
<dbReference type="InterPro" id="IPR004114">
    <property type="entry name" value="THUMP_dom"/>
</dbReference>
<dbReference type="GO" id="GO:0005737">
    <property type="term" value="C:cytoplasm"/>
    <property type="evidence" value="ECO:0007669"/>
    <property type="project" value="UniProtKB-SubCell"/>
</dbReference>
<dbReference type="SMART" id="SM00981">
    <property type="entry name" value="THUMP"/>
    <property type="match status" value="1"/>
</dbReference>
<evidence type="ECO:0000256" key="1">
    <source>
        <dbReference type="ARBA" id="ARBA00004496"/>
    </source>
</evidence>